<feature type="transmembrane region" description="Helical" evidence="1">
    <location>
        <begin position="86"/>
        <end position="104"/>
    </location>
</feature>
<dbReference type="Proteomes" id="UP000663067">
    <property type="component" value="Chromosome"/>
</dbReference>
<evidence type="ECO:0000256" key="1">
    <source>
        <dbReference type="SAM" id="Phobius"/>
    </source>
</evidence>
<reference evidence="2 3" key="1">
    <citation type="submission" date="2021-03" db="EMBL/GenBank/DDBJ databases">
        <title>Genome sequencing of Bifidobacterium imperatoris JCM 32708.</title>
        <authorList>
            <person name="Kim J."/>
        </authorList>
    </citation>
    <scope>NUCLEOTIDE SEQUENCE [LARGE SCALE GENOMIC DNA]</scope>
    <source>
        <strain evidence="2 3">JCM 32708</strain>
    </source>
</reference>
<dbReference type="RefSeq" id="WP_133124957.1">
    <property type="nucleotide sequence ID" value="NZ_CP071591.1"/>
</dbReference>
<dbReference type="EMBL" id="CP071591">
    <property type="protein sequence ID" value="QSY58263.1"/>
    <property type="molecule type" value="Genomic_DNA"/>
</dbReference>
<gene>
    <name evidence="2" type="ORF">BLI708_02875</name>
</gene>
<evidence type="ECO:0000313" key="3">
    <source>
        <dbReference type="Proteomes" id="UP000663067"/>
    </source>
</evidence>
<keyword evidence="3" id="KW-1185">Reference proteome</keyword>
<proteinExistence type="predicted"/>
<keyword evidence="1" id="KW-0812">Transmembrane</keyword>
<feature type="transmembrane region" description="Helical" evidence="1">
    <location>
        <begin position="24"/>
        <end position="44"/>
    </location>
</feature>
<evidence type="ECO:0008006" key="4">
    <source>
        <dbReference type="Google" id="ProtNLM"/>
    </source>
</evidence>
<feature type="transmembrane region" description="Helical" evidence="1">
    <location>
        <begin position="366"/>
        <end position="385"/>
    </location>
</feature>
<protein>
    <recommendedName>
        <fullName evidence="4">Glucose-6-phosphate specific signal transduction histidine kinase</fullName>
    </recommendedName>
</protein>
<evidence type="ECO:0000313" key="2">
    <source>
        <dbReference type="EMBL" id="QSY58263.1"/>
    </source>
</evidence>
<accession>A0ABX7S218</accession>
<feature type="transmembrane region" description="Helical" evidence="1">
    <location>
        <begin position="111"/>
        <end position="130"/>
    </location>
</feature>
<keyword evidence="1" id="KW-0472">Membrane</keyword>
<feature type="transmembrane region" description="Helical" evidence="1">
    <location>
        <begin position="392"/>
        <end position="411"/>
    </location>
</feature>
<keyword evidence="1" id="KW-1133">Transmembrane helix</keyword>
<name>A0ABX7S218_9BIFI</name>
<feature type="transmembrane region" description="Helical" evidence="1">
    <location>
        <begin position="417"/>
        <end position="434"/>
    </location>
</feature>
<organism evidence="2 3">
    <name type="scientific">Bifidobacterium imperatoris</name>
    <dbReference type="NCBI Taxonomy" id="2020965"/>
    <lineage>
        <taxon>Bacteria</taxon>
        <taxon>Bacillati</taxon>
        <taxon>Actinomycetota</taxon>
        <taxon>Actinomycetes</taxon>
        <taxon>Bifidobacteriales</taxon>
        <taxon>Bifidobacteriaceae</taxon>
        <taxon>Bifidobacterium</taxon>
    </lineage>
</organism>
<feature type="transmembrane region" description="Helical" evidence="1">
    <location>
        <begin position="205"/>
        <end position="222"/>
    </location>
</feature>
<feature type="transmembrane region" description="Helical" evidence="1">
    <location>
        <begin position="182"/>
        <end position="198"/>
    </location>
</feature>
<sequence>MTMESATSMQAYKQSRRQWWQRNWFIMLPLAVYLATYAVVFPGIDSVDANWQRQMFADWTFSKQHSVLSTFVFGIIGGDQLWLCNLMQSIIFAACIITALAVLAPRVSRRALLIASLAWSFYPLFPAYAVSCVKDVLCAGFTLLLCVEVFAIIDSKGAMLRNPWFLAGLTLTLFVTNEYRKNNFLFIGMIVLFLLIRYRREWKRLLVVLVAFAALTGAWGAYCDYGLKAQPAATTEMLGVPLMQVSYIYYEDLHGNPQHLPAQADAYFQAVRPQAQWAANYEKQRLVVMDNKISDLTGADLGEFLGNWASLCFANFGTCVKAYALFEGSLLNPLQVTDDQYSILGGVLHMDKAAAGQSALAWAPRVVFNLAVIDWMLIALAVLAYRRGMRELLPLFLIPLGIAISLMLAALAVQLRLMLGAIILIPFLAALILGRERRA</sequence>